<protein>
    <recommendedName>
        <fullName evidence="3">Putative zinc-finger domain-containing protein</fullName>
    </recommendedName>
</protein>
<feature type="domain" description="Putative zinc-finger" evidence="3">
    <location>
        <begin position="1190"/>
        <end position="1211"/>
    </location>
</feature>
<feature type="region of interest" description="Disordered" evidence="2">
    <location>
        <begin position="918"/>
        <end position="1113"/>
    </location>
</feature>
<feature type="compositionally biased region" description="Low complexity" evidence="2">
    <location>
        <begin position="959"/>
        <end position="986"/>
    </location>
</feature>
<evidence type="ECO:0000259" key="3">
    <source>
        <dbReference type="Pfam" id="PF10650"/>
    </source>
</evidence>
<comment type="caution">
    <text evidence="4">The sequence shown here is derived from an EMBL/GenBank/DDBJ whole genome shotgun (WGS) entry which is preliminary data.</text>
</comment>
<feature type="compositionally biased region" description="Polar residues" evidence="2">
    <location>
        <begin position="287"/>
        <end position="301"/>
    </location>
</feature>
<evidence type="ECO:0000256" key="1">
    <source>
        <dbReference type="SAM" id="Coils"/>
    </source>
</evidence>
<feature type="compositionally biased region" description="Polar residues" evidence="2">
    <location>
        <begin position="920"/>
        <end position="932"/>
    </location>
</feature>
<feature type="compositionally biased region" description="Low complexity" evidence="2">
    <location>
        <begin position="1072"/>
        <end position="1084"/>
    </location>
</feature>
<accession>A0ABR4GPZ8</accession>
<dbReference type="Proteomes" id="UP001610563">
    <property type="component" value="Unassembled WGS sequence"/>
</dbReference>
<keyword evidence="5" id="KW-1185">Reference proteome</keyword>
<name>A0ABR4GPZ8_9EURO</name>
<feature type="compositionally biased region" description="Polar residues" evidence="2">
    <location>
        <begin position="725"/>
        <end position="735"/>
    </location>
</feature>
<dbReference type="PANTHER" id="PTHR21563:SF3">
    <property type="entry name" value="ZINC FINGER C3H1 DOMAIN-CONTAINING PROTEIN"/>
    <property type="match status" value="1"/>
</dbReference>
<dbReference type="InterPro" id="IPR019607">
    <property type="entry name" value="Putative_zinc-finger_domain"/>
</dbReference>
<organism evidence="4 5">
    <name type="scientific">Aspergillus keveii</name>
    <dbReference type="NCBI Taxonomy" id="714993"/>
    <lineage>
        <taxon>Eukaryota</taxon>
        <taxon>Fungi</taxon>
        <taxon>Dikarya</taxon>
        <taxon>Ascomycota</taxon>
        <taxon>Pezizomycotina</taxon>
        <taxon>Eurotiomycetes</taxon>
        <taxon>Eurotiomycetidae</taxon>
        <taxon>Eurotiales</taxon>
        <taxon>Aspergillaceae</taxon>
        <taxon>Aspergillus</taxon>
        <taxon>Aspergillus subgen. Nidulantes</taxon>
    </lineage>
</organism>
<gene>
    <name evidence="4" type="ORF">BJX66DRAFT_1875</name>
</gene>
<feature type="compositionally biased region" description="Polar residues" evidence="2">
    <location>
        <begin position="189"/>
        <end position="204"/>
    </location>
</feature>
<reference evidence="4 5" key="1">
    <citation type="submission" date="2024-07" db="EMBL/GenBank/DDBJ databases">
        <title>Section-level genome sequencing and comparative genomics of Aspergillus sections Usti and Cavernicolus.</title>
        <authorList>
            <consortium name="Lawrence Berkeley National Laboratory"/>
            <person name="Nybo J.L."/>
            <person name="Vesth T.C."/>
            <person name="Theobald S."/>
            <person name="Frisvad J.C."/>
            <person name="Larsen T.O."/>
            <person name="Kjaerboelling I."/>
            <person name="Rothschild-Mancinelli K."/>
            <person name="Lyhne E.K."/>
            <person name="Kogle M.E."/>
            <person name="Barry K."/>
            <person name="Clum A."/>
            <person name="Na H."/>
            <person name="Ledsgaard L."/>
            <person name="Lin J."/>
            <person name="Lipzen A."/>
            <person name="Kuo A."/>
            <person name="Riley R."/>
            <person name="Mondo S."/>
            <person name="Labutti K."/>
            <person name="Haridas S."/>
            <person name="Pangalinan J."/>
            <person name="Salamov A.A."/>
            <person name="Simmons B.A."/>
            <person name="Magnuson J.K."/>
            <person name="Chen J."/>
            <person name="Drula E."/>
            <person name="Henrissat B."/>
            <person name="Wiebenga A."/>
            <person name="Lubbers R.J."/>
            <person name="Gomes A.C."/>
            <person name="Makela M.R."/>
            <person name="Stajich J."/>
            <person name="Grigoriev I.V."/>
            <person name="Mortensen U.H."/>
            <person name="De Vries R.P."/>
            <person name="Baker S.E."/>
            <person name="Andersen M.R."/>
        </authorList>
    </citation>
    <scope>NUCLEOTIDE SEQUENCE [LARGE SCALE GENOMIC DNA]</scope>
    <source>
        <strain evidence="4 5">CBS 209.92</strain>
    </source>
</reference>
<sequence length="1282" mass="139451">MSNNPFPPPLPYWGPLNYTQQWGSYPPSSGAVPHNMHHNSNTASASQIPQNLESFYANANLPGFGVPGVNGSLPPPFPFPGAFPPAPGPPHFPALPNMSYPLMPLPPAPTNIPPAGPAPNEFIHSAQLNPTDSHPMATSSTEQELDREEGELTDVEAPPAGKQQHISDSTKRHNLGDSAGGRKSHNVRNGRNYNKLSEQAQSKTPKGFGAKNTSKPAFAGRRLRESSSSHIEEGEASPDSPHSSRDSGSPYNPPMPLDPGPPFASKSLRESSRPLSPTVDTMDICLPNSTGTQASPGSGKSQVPLRVQAQGALLSLAPHNIRYNELISEGIDPVILRRLYEDIGIKVPTTPSTDLGSVTSSHEKEISLTGPVVEDRQATQLFQQFEPQTNGVQVSATSAVPTPVQTQAVQANTAKPMERKEVIARMLAAKKAAKNSPTSALSQGDPASTPPSLPTTAEASTISTPLQELSSKDRESRVKEKNKAQTELARQRIEQLKKQGLMRTQQKPQSDSQGLEKEQGDSPEESPQPTNATIVKHPLPERPPVPDAASSDRIPGLFMTEQAPKIINGTDTTPIQDASLDSVPQSRASQRKRPRASDFDEPIPLPKRTYSNGATYTPPERLVIDISDDEFYGDDEDVAMHSEPLPGDSIKITIAPTADNLYPPPIDNLPHRPATSQSHSFSTSSTPLNSRNNEQEDLRKKNLEIQAMHRRIAELEQRKKARLASRTQSPRNSDVSPPEPVSMPLVPLAALPDSNNENLESSLAPLDAENLRRMKTKILRIQEIEAGVPSLDAEIQKSEARLSVFKREEEKVLSELERGKEGRRQLLEELSNLKSELDGLSLDQVNTALSRLEAQEEVPVEVVQGMLRRLSIPGPQPPIIATYDSHAIAPGYEKETSDENAVASSEVTGIDMQIEEDTDSAQNAEPSTQQSVPGEPPLSVTENLGDTAVVVAPEDEQSDTSMSEDSSSAMDESSDDSSSSPGSVNEDMPDAYDRVVDPVPALEENSTTSPKITQNLDVEDHHSHDLPPSNIPHASEIVTDSGEKLAAETVGHRASRESSVSEAYEPPEPEDTTSSTGSDSSYSPAPSPHPLDPTMNQVVSGPSEDPPQEAGEPLTGKVQELDVQQPSQYSQIGILDNTRSLEDTKHGFSPYVSLLRLFKSYRFHPNYSDNVSDGYRSLTYSHNIDPLKCLCPFESSGGVCNDRSCEFQHFRDMTLSDDKILVQMGSLREGKTLEECDKYIAGLKETINDMRRDKVKEFNTVAAEIAAYRRRFLQDPTRILAL</sequence>
<feature type="compositionally biased region" description="Low complexity" evidence="2">
    <location>
        <begin position="675"/>
        <end position="690"/>
    </location>
</feature>
<feature type="compositionally biased region" description="Basic and acidic residues" evidence="2">
    <location>
        <begin position="1041"/>
        <end position="1056"/>
    </location>
</feature>
<proteinExistence type="predicted"/>
<dbReference type="Pfam" id="PF10650">
    <property type="entry name" value="zf-C3H1"/>
    <property type="match status" value="1"/>
</dbReference>
<feature type="compositionally biased region" description="Polar residues" evidence="2">
    <location>
        <begin position="502"/>
        <end position="513"/>
    </location>
</feature>
<dbReference type="EMBL" id="JBFTWV010000001">
    <property type="protein sequence ID" value="KAL2801139.1"/>
    <property type="molecule type" value="Genomic_DNA"/>
</dbReference>
<feature type="compositionally biased region" description="Basic and acidic residues" evidence="2">
    <location>
        <begin position="222"/>
        <end position="233"/>
    </location>
</feature>
<feature type="compositionally biased region" description="Polar residues" evidence="2">
    <location>
        <begin position="126"/>
        <end position="142"/>
    </location>
</feature>
<feature type="region of interest" description="Disordered" evidence="2">
    <location>
        <begin position="434"/>
        <end position="620"/>
    </location>
</feature>
<feature type="compositionally biased region" description="Polar residues" evidence="2">
    <location>
        <begin position="1004"/>
        <end position="1016"/>
    </location>
</feature>
<evidence type="ECO:0000313" key="5">
    <source>
        <dbReference type="Proteomes" id="UP001610563"/>
    </source>
</evidence>
<evidence type="ECO:0000256" key="2">
    <source>
        <dbReference type="SAM" id="MobiDB-lite"/>
    </source>
</evidence>
<feature type="compositionally biased region" description="Acidic residues" evidence="2">
    <location>
        <begin position="143"/>
        <end position="154"/>
    </location>
</feature>
<feature type="region of interest" description="Disordered" evidence="2">
    <location>
        <begin position="111"/>
        <end position="302"/>
    </location>
</feature>
<feature type="region of interest" description="Disordered" evidence="2">
    <location>
        <begin position="658"/>
        <end position="697"/>
    </location>
</feature>
<keyword evidence="1" id="KW-0175">Coiled coil</keyword>
<evidence type="ECO:0000313" key="4">
    <source>
        <dbReference type="EMBL" id="KAL2801139.1"/>
    </source>
</evidence>
<dbReference type="InterPro" id="IPR039278">
    <property type="entry name" value="Red1"/>
</dbReference>
<feature type="region of interest" description="Disordered" evidence="2">
    <location>
        <begin position="718"/>
        <end position="746"/>
    </location>
</feature>
<dbReference type="PANTHER" id="PTHR21563">
    <property type="entry name" value="ZINC FINGER C3H1 DOMAIN-CONTAINING PROTEIN"/>
    <property type="match status" value="1"/>
</dbReference>
<feature type="compositionally biased region" description="Basic and acidic residues" evidence="2">
    <location>
        <begin position="470"/>
        <end position="497"/>
    </location>
</feature>
<feature type="coiled-coil region" evidence="1">
    <location>
        <begin position="816"/>
        <end position="843"/>
    </location>
</feature>
<feature type="compositionally biased region" description="Pro residues" evidence="2">
    <location>
        <begin position="251"/>
        <end position="262"/>
    </location>
</feature>